<dbReference type="Gene3D" id="1.50.10.140">
    <property type="match status" value="1"/>
</dbReference>
<keyword evidence="1" id="KW-0732">Signal</keyword>
<evidence type="ECO:0000313" key="4">
    <source>
        <dbReference type="Proteomes" id="UP000226437"/>
    </source>
</evidence>
<protein>
    <submittedName>
        <fullName evidence="3">Beta-glucosidase</fullName>
    </submittedName>
</protein>
<dbReference type="InterPro" id="IPR013783">
    <property type="entry name" value="Ig-like_fold"/>
</dbReference>
<feature type="domain" description="Glycoamylase-like" evidence="2">
    <location>
        <begin position="292"/>
        <end position="509"/>
    </location>
</feature>
<feature type="signal peptide" evidence="1">
    <location>
        <begin position="1"/>
        <end position="28"/>
    </location>
</feature>
<dbReference type="EMBL" id="PDLO01000009">
    <property type="protein sequence ID" value="PHK97391.1"/>
    <property type="molecule type" value="Genomic_DNA"/>
</dbReference>
<organism evidence="3 4">
    <name type="scientific">Neolewinella marina</name>
    <dbReference type="NCBI Taxonomy" id="438751"/>
    <lineage>
        <taxon>Bacteria</taxon>
        <taxon>Pseudomonadati</taxon>
        <taxon>Bacteroidota</taxon>
        <taxon>Saprospiria</taxon>
        <taxon>Saprospirales</taxon>
        <taxon>Lewinellaceae</taxon>
        <taxon>Neolewinella</taxon>
    </lineage>
</organism>
<evidence type="ECO:0000256" key="1">
    <source>
        <dbReference type="SAM" id="SignalP"/>
    </source>
</evidence>
<dbReference type="InterPro" id="IPR019282">
    <property type="entry name" value="Glycoamylase-like_cons_dom"/>
</dbReference>
<dbReference type="Proteomes" id="UP000226437">
    <property type="component" value="Unassembled WGS sequence"/>
</dbReference>
<accession>A0A2G0CBQ1</accession>
<gene>
    <name evidence="3" type="ORF">CGL56_16440</name>
</gene>
<dbReference type="OrthoDB" id="5937621at2"/>
<dbReference type="RefSeq" id="WP_099107675.1">
    <property type="nucleotide sequence ID" value="NZ_JAATJF010000003.1"/>
</dbReference>
<evidence type="ECO:0000259" key="2">
    <source>
        <dbReference type="Pfam" id="PF10091"/>
    </source>
</evidence>
<reference evidence="3 4" key="1">
    <citation type="submission" date="2017-10" db="EMBL/GenBank/DDBJ databases">
        <title>The draft genome sequence of Lewinella marina KCTC 32374.</title>
        <authorList>
            <person name="Wang K."/>
        </authorList>
    </citation>
    <scope>NUCLEOTIDE SEQUENCE [LARGE SCALE GENOMIC DNA]</scope>
    <source>
        <strain evidence="3 4">MKG-38</strain>
    </source>
</reference>
<keyword evidence="4" id="KW-1185">Reference proteome</keyword>
<evidence type="ECO:0000313" key="3">
    <source>
        <dbReference type="EMBL" id="PHK97391.1"/>
    </source>
</evidence>
<dbReference type="AlphaFoldDB" id="A0A2G0CBQ1"/>
<feature type="chain" id="PRO_5013544718" evidence="1">
    <location>
        <begin position="29"/>
        <end position="625"/>
    </location>
</feature>
<name>A0A2G0CBQ1_9BACT</name>
<dbReference type="Pfam" id="PF10091">
    <property type="entry name" value="Glycoamylase"/>
    <property type="match status" value="1"/>
</dbReference>
<comment type="caution">
    <text evidence="3">The sequence shown here is derived from an EMBL/GenBank/DDBJ whole genome shotgun (WGS) entry which is preliminary data.</text>
</comment>
<proteinExistence type="predicted"/>
<dbReference type="Gene3D" id="2.60.40.10">
    <property type="entry name" value="Immunoglobulins"/>
    <property type="match status" value="1"/>
</dbReference>
<sequence length="625" mass="68706">MQHFLPAPPRWLACFFLLSSLAGLHAQAGPVGGLEATAYDHHVELNWEQPGNPAVESVRVYGAAEGGEFAVLGTGSLQNRYIHFVGDFDVTTRYFLRAITRDGRLGEPSDTVAATTYEMSDSALLDMVQEYTLRYFYEFGHPVSGMARERNTTSVVTSGGTGFGLMALIVGAERGFLTREQALERTNKIVDFLTTVPTFKGAFSHWMNGATGAVVPFSPLDDGGDLVETAFLIQGLLTSRQYFDGDSPEEVRLRENVNQLWSGVNWSWYRKQVGNVLYWHWSPNHDFQINLPIRGFNETHIVYLLGVAAPTPGHRIAPSLYHTGWAGGNYTTNASYYGIPLLVGSGKGGPLFFSHYSYLGFDPRGKRDQYTNYFVRNTNHTLINYEHAQANPYNRAGYGPGVWGLTASDDPNGYLAHAPDSPTLDNGTITPTAALGSMPYTPEKSLTALKHMYRELGDRTWGTYGFYDAFNIGANWYADSYLAIDQGPIIVMIENYRSGLLWDLFMSSPEIAPALDAVGFVEDTTTAVAALPDFLADRPLVFPNPATAGGAAQLQLTLARPQTVSVQLVDVTGRTLETLVTPTALAGGLHELTLHPRTRPSQGLYYLMVTGQHGESLTLPWLITR</sequence>